<protein>
    <submittedName>
        <fullName evidence="2">Uncharacterized protein</fullName>
    </submittedName>
</protein>
<accession>A0A7K2ILT2</accession>
<evidence type="ECO:0000256" key="1">
    <source>
        <dbReference type="SAM" id="Phobius"/>
    </source>
</evidence>
<feature type="transmembrane region" description="Helical" evidence="1">
    <location>
        <begin position="96"/>
        <end position="119"/>
    </location>
</feature>
<evidence type="ECO:0000313" key="3">
    <source>
        <dbReference type="Proteomes" id="UP000467124"/>
    </source>
</evidence>
<dbReference type="AlphaFoldDB" id="A0A7K2ILT2"/>
<name>A0A7K2ILT2_9ACTN</name>
<dbReference type="EMBL" id="WWHY01000001">
    <property type="protein sequence ID" value="MYR30938.1"/>
    <property type="molecule type" value="Genomic_DNA"/>
</dbReference>
<proteinExistence type="predicted"/>
<sequence length="127" mass="13474">MGRVRYGLWWLDQATVGVRNRARAVTGGTAAVGRELRWAAELSARSTLAGVDHVRPEPWSDRGLLWLFGGISIAAVAVAVLLGFGMAHWAMTSSGATLFAAAGAVAVGVVLLPLAYLVFASKRRGRR</sequence>
<keyword evidence="1" id="KW-0812">Transmembrane</keyword>
<gene>
    <name evidence="2" type="ORF">GTW20_01300</name>
</gene>
<dbReference type="Proteomes" id="UP000467124">
    <property type="component" value="Unassembled WGS sequence"/>
</dbReference>
<organism evidence="2 3">
    <name type="scientific">Nocardiopsis alba</name>
    <dbReference type="NCBI Taxonomy" id="53437"/>
    <lineage>
        <taxon>Bacteria</taxon>
        <taxon>Bacillati</taxon>
        <taxon>Actinomycetota</taxon>
        <taxon>Actinomycetes</taxon>
        <taxon>Streptosporangiales</taxon>
        <taxon>Nocardiopsidaceae</taxon>
        <taxon>Nocardiopsis</taxon>
    </lineage>
</organism>
<keyword evidence="1" id="KW-1133">Transmembrane helix</keyword>
<dbReference type="GeneID" id="91391957"/>
<keyword evidence="1" id="KW-0472">Membrane</keyword>
<dbReference type="RefSeq" id="WP_017535682.1">
    <property type="nucleotide sequence ID" value="NZ_BAZE01000006.1"/>
</dbReference>
<feature type="transmembrane region" description="Helical" evidence="1">
    <location>
        <begin position="64"/>
        <end position="90"/>
    </location>
</feature>
<reference evidence="2 3" key="1">
    <citation type="journal article" date="2019" name="Nat. Commun.">
        <title>The antimicrobial potential of Streptomyces from insect microbiomes.</title>
        <authorList>
            <person name="Chevrette M.G."/>
            <person name="Carlson C.M."/>
            <person name="Ortega H.E."/>
            <person name="Thomas C."/>
            <person name="Ananiev G.E."/>
            <person name="Barns K.J."/>
            <person name="Book A.J."/>
            <person name="Cagnazzo J."/>
            <person name="Carlos C."/>
            <person name="Flanigan W."/>
            <person name="Grubbs K.J."/>
            <person name="Horn H.A."/>
            <person name="Hoffmann F.M."/>
            <person name="Klassen J.L."/>
            <person name="Knack J.J."/>
            <person name="Lewin G.R."/>
            <person name="McDonald B.R."/>
            <person name="Muller L."/>
            <person name="Melo W.G.P."/>
            <person name="Pinto-Tomas A.A."/>
            <person name="Schmitz A."/>
            <person name="Wendt-Pienkowski E."/>
            <person name="Wildman S."/>
            <person name="Zhao M."/>
            <person name="Zhang F."/>
            <person name="Bugni T.S."/>
            <person name="Andes D.R."/>
            <person name="Pupo M.T."/>
            <person name="Currie C.R."/>
        </authorList>
    </citation>
    <scope>NUCLEOTIDE SEQUENCE [LARGE SCALE GENOMIC DNA]</scope>
    <source>
        <strain evidence="2 3">SID5840</strain>
    </source>
</reference>
<comment type="caution">
    <text evidence="2">The sequence shown here is derived from an EMBL/GenBank/DDBJ whole genome shotgun (WGS) entry which is preliminary data.</text>
</comment>
<evidence type="ECO:0000313" key="2">
    <source>
        <dbReference type="EMBL" id="MYR30938.1"/>
    </source>
</evidence>